<evidence type="ECO:0000313" key="1">
    <source>
        <dbReference type="EMBL" id="MBB3913724.1"/>
    </source>
</evidence>
<accession>A0A7W6B6W8</accession>
<dbReference type="AlphaFoldDB" id="A0A7W6B6W8"/>
<evidence type="ECO:0000313" key="2">
    <source>
        <dbReference type="Proteomes" id="UP000545490"/>
    </source>
</evidence>
<dbReference type="EMBL" id="JACIDG010000002">
    <property type="protein sequence ID" value="MBB3913724.1"/>
    <property type="molecule type" value="Genomic_DNA"/>
</dbReference>
<name>A0A7W6B6W8_9HYPH</name>
<comment type="caution">
    <text evidence="1">The sequence shown here is derived from an EMBL/GenBank/DDBJ whole genome shotgun (WGS) entry which is preliminary data.</text>
</comment>
<organism evidence="1 2">
    <name type="scientific">Rhizobium fabae</name>
    <dbReference type="NCBI Taxonomy" id="573179"/>
    <lineage>
        <taxon>Bacteria</taxon>
        <taxon>Pseudomonadati</taxon>
        <taxon>Pseudomonadota</taxon>
        <taxon>Alphaproteobacteria</taxon>
        <taxon>Hyphomicrobiales</taxon>
        <taxon>Rhizobiaceae</taxon>
        <taxon>Rhizobium/Agrobacterium group</taxon>
        <taxon>Rhizobium</taxon>
    </lineage>
</organism>
<dbReference type="Proteomes" id="UP000545490">
    <property type="component" value="Unassembled WGS sequence"/>
</dbReference>
<gene>
    <name evidence="1" type="ORF">GGQ65_000993</name>
</gene>
<reference evidence="1 2" key="1">
    <citation type="submission" date="2020-08" db="EMBL/GenBank/DDBJ databases">
        <title>Genomic Encyclopedia of Type Strains, Phase IV (KMG-IV): sequencing the most valuable type-strain genomes for metagenomic binning, comparative biology and taxonomic classification.</title>
        <authorList>
            <person name="Goeker M."/>
        </authorList>
    </citation>
    <scope>NUCLEOTIDE SEQUENCE [LARGE SCALE GENOMIC DNA]</scope>
    <source>
        <strain evidence="1 2">DSM 19331</strain>
    </source>
</reference>
<proteinExistence type="predicted"/>
<sequence length="211" mass="23819">MARRWFAPPLHPSTGALSVRPDLTIDPPPFATHVPRDGTERTDPPIGEMLFFVIMERFDLNVYRVYRSKLLRSSVRPERGFLPPTYQRLVLVYCSNLLDHFRPNPCRQGNQDPITRLSSLFQRPAQVAAESSKGAAIHSLTESQEVSRRHRRSSRSECVVKYRPPIDVWGICNGGEGDVATDPDRVWARSCAEQFLGRAVTLKGAQICAFS</sequence>
<protein>
    <submittedName>
        <fullName evidence="1">Uncharacterized protein</fullName>
    </submittedName>
</protein>